<keyword evidence="1" id="KW-1133">Transmembrane helix</keyword>
<dbReference type="Gene3D" id="1.10.3760.10">
    <property type="entry name" value="PgpA-like"/>
    <property type="match status" value="1"/>
</dbReference>
<dbReference type="GO" id="GO:0006629">
    <property type="term" value="P:lipid metabolic process"/>
    <property type="evidence" value="ECO:0007669"/>
    <property type="project" value="InterPro"/>
</dbReference>
<sequence length="149" mass="16052">MNDKWTKLLATGFNSGLSPIAPGTVGTIAGAVLLALVIKIGLVPEVGFPLVFILLLPGIYIADQAEDIYGEKDAPQIVIDEIVGFVIAMYGLQISMLIPAFILFRIFDILKPVPLNKLQEFKGGLGIMLDDIAAGIVANLLLRIIIYFV</sequence>
<evidence type="ECO:0000259" key="2">
    <source>
        <dbReference type="Pfam" id="PF04608"/>
    </source>
</evidence>
<dbReference type="eggNOG" id="COG1267">
    <property type="taxonomic scope" value="Bacteria"/>
</dbReference>
<evidence type="ECO:0000313" key="3">
    <source>
        <dbReference type="EMBL" id="AGB41554.1"/>
    </source>
</evidence>
<dbReference type="InterPro" id="IPR007686">
    <property type="entry name" value="YutG/PgpA"/>
</dbReference>
<dbReference type="CDD" id="cd06971">
    <property type="entry name" value="PgpA"/>
    <property type="match status" value="1"/>
</dbReference>
<dbReference type="RefSeq" id="WP_015327271.1">
    <property type="nucleotide sequence ID" value="NC_019978.1"/>
</dbReference>
<proteinExistence type="predicted"/>
<dbReference type="EMBL" id="CP003359">
    <property type="protein sequence ID" value="AGB41554.1"/>
    <property type="molecule type" value="Genomic_DNA"/>
</dbReference>
<dbReference type="STRING" id="748449.Halha_1616"/>
<feature type="domain" description="YutG/PgpA" evidence="2">
    <location>
        <begin position="9"/>
        <end position="145"/>
    </location>
</feature>
<keyword evidence="1" id="KW-0812">Transmembrane</keyword>
<feature type="transmembrane region" description="Helical" evidence="1">
    <location>
        <begin position="125"/>
        <end position="148"/>
    </location>
</feature>
<accession>L0KB05</accession>
<dbReference type="InterPro" id="IPR026037">
    <property type="entry name" value="PgpA"/>
</dbReference>
<dbReference type="AlphaFoldDB" id="L0KB05"/>
<reference evidence="4" key="1">
    <citation type="submission" date="2012-02" db="EMBL/GenBank/DDBJ databases">
        <title>The complete genome of Halobacteroides halobius DSM 5150.</title>
        <authorList>
            <person name="Lucas S."/>
            <person name="Copeland A."/>
            <person name="Lapidus A."/>
            <person name="Glavina del Rio T."/>
            <person name="Dalin E."/>
            <person name="Tice H."/>
            <person name="Bruce D."/>
            <person name="Goodwin L."/>
            <person name="Pitluck S."/>
            <person name="Peters L."/>
            <person name="Mikhailova N."/>
            <person name="Gu W."/>
            <person name="Kyrpides N."/>
            <person name="Mavromatis K."/>
            <person name="Ivanova N."/>
            <person name="Brettin T."/>
            <person name="Detter J.C."/>
            <person name="Han C."/>
            <person name="Larimer F."/>
            <person name="Land M."/>
            <person name="Hauser L."/>
            <person name="Markowitz V."/>
            <person name="Cheng J.-F."/>
            <person name="Hugenholtz P."/>
            <person name="Woyke T."/>
            <person name="Wu D."/>
            <person name="Tindall B."/>
            <person name="Pomrenke H."/>
            <person name="Brambilla E."/>
            <person name="Klenk H.-P."/>
            <person name="Eisen J.A."/>
        </authorList>
    </citation>
    <scope>NUCLEOTIDE SEQUENCE [LARGE SCALE GENOMIC DNA]</scope>
    <source>
        <strain evidence="4">ATCC 35273 / DSM 5150 / MD-1</strain>
    </source>
</reference>
<dbReference type="Proteomes" id="UP000010880">
    <property type="component" value="Chromosome"/>
</dbReference>
<dbReference type="PATRIC" id="fig|748449.3.peg.1567"/>
<dbReference type="SUPFAM" id="SSF101307">
    <property type="entry name" value="YutG-like"/>
    <property type="match status" value="1"/>
</dbReference>
<evidence type="ECO:0000313" key="4">
    <source>
        <dbReference type="Proteomes" id="UP000010880"/>
    </source>
</evidence>
<organism evidence="3 4">
    <name type="scientific">Halobacteroides halobius (strain ATCC 35273 / DSM 5150 / MD-1)</name>
    <dbReference type="NCBI Taxonomy" id="748449"/>
    <lineage>
        <taxon>Bacteria</taxon>
        <taxon>Bacillati</taxon>
        <taxon>Bacillota</taxon>
        <taxon>Clostridia</taxon>
        <taxon>Halanaerobiales</taxon>
        <taxon>Halobacteroidaceae</taxon>
        <taxon>Halobacteroides</taxon>
    </lineage>
</organism>
<feature type="transmembrane region" description="Helical" evidence="1">
    <location>
        <begin position="82"/>
        <end position="104"/>
    </location>
</feature>
<dbReference type="PANTHER" id="PTHR36305">
    <property type="entry name" value="PHOSPHATIDYLGLYCEROPHOSPHATASE A"/>
    <property type="match status" value="1"/>
</dbReference>
<evidence type="ECO:0000256" key="1">
    <source>
        <dbReference type="SAM" id="Phobius"/>
    </source>
</evidence>
<keyword evidence="1" id="KW-0472">Membrane</keyword>
<dbReference type="KEGG" id="hhl:Halha_1616"/>
<dbReference type="OrthoDB" id="9804091at2"/>
<dbReference type="InterPro" id="IPR036681">
    <property type="entry name" value="PgpA-like_sf"/>
</dbReference>
<name>L0KB05_HALHC</name>
<protein>
    <submittedName>
        <fullName evidence="3">Phosphatidylglycerophosphatase A-like protein</fullName>
    </submittedName>
</protein>
<feature type="transmembrane region" description="Helical" evidence="1">
    <location>
        <begin position="45"/>
        <end position="62"/>
    </location>
</feature>
<gene>
    <name evidence="3" type="ordered locus">Halha_1616</name>
</gene>
<dbReference type="PANTHER" id="PTHR36305:SF1">
    <property type="entry name" value="PHOSPHATIDYLGLYCEROPHOSPHATASE A"/>
    <property type="match status" value="1"/>
</dbReference>
<keyword evidence="4" id="KW-1185">Reference proteome</keyword>
<dbReference type="PIRSF" id="PIRSF006162">
    <property type="entry name" value="PgpA"/>
    <property type="match status" value="1"/>
</dbReference>
<dbReference type="GO" id="GO:0008962">
    <property type="term" value="F:phosphatidylglycerophosphatase activity"/>
    <property type="evidence" value="ECO:0007669"/>
    <property type="project" value="InterPro"/>
</dbReference>
<dbReference type="HOGENOM" id="CLU_103734_0_1_9"/>
<feature type="transmembrane region" description="Helical" evidence="1">
    <location>
        <begin position="20"/>
        <end position="38"/>
    </location>
</feature>
<dbReference type="Pfam" id="PF04608">
    <property type="entry name" value="PgpA"/>
    <property type="match status" value="1"/>
</dbReference>